<evidence type="ECO:0000259" key="1">
    <source>
        <dbReference type="Pfam" id="PF13475"/>
    </source>
</evidence>
<dbReference type="Pfam" id="PF13475">
    <property type="entry name" value="DUF4116"/>
    <property type="match status" value="8"/>
</dbReference>
<dbReference type="InterPro" id="IPR025197">
    <property type="entry name" value="DUF4116"/>
</dbReference>
<evidence type="ECO:0000313" key="3">
    <source>
        <dbReference type="Proteomes" id="UP000006671"/>
    </source>
</evidence>
<dbReference type="Proteomes" id="UP000006671">
    <property type="component" value="Unassembled WGS sequence"/>
</dbReference>
<organism evidence="3">
    <name type="scientific">Naegleria gruberi</name>
    <name type="common">Amoeba</name>
    <dbReference type="NCBI Taxonomy" id="5762"/>
    <lineage>
        <taxon>Eukaryota</taxon>
        <taxon>Discoba</taxon>
        <taxon>Heterolobosea</taxon>
        <taxon>Tetramitia</taxon>
        <taxon>Eutetramitia</taxon>
        <taxon>Vahlkampfiidae</taxon>
        <taxon>Naegleria</taxon>
    </lineage>
</organism>
<accession>D2VZF9</accession>
<dbReference type="InParanoid" id="D2VZF9"/>
<gene>
    <name evidence="2" type="ORF">NAEGRDRAFT_53487</name>
</gene>
<dbReference type="AlphaFoldDB" id="D2VZF9"/>
<dbReference type="RefSeq" id="XP_002670583.1">
    <property type="nucleotide sequence ID" value="XM_002670537.1"/>
</dbReference>
<feature type="domain" description="DUF4116" evidence="1">
    <location>
        <begin position="407"/>
        <end position="456"/>
    </location>
</feature>
<feature type="domain" description="DUF4116" evidence="1">
    <location>
        <begin position="77"/>
        <end position="110"/>
    </location>
</feature>
<dbReference type="KEGG" id="ngr:NAEGRDRAFT_53487"/>
<protein>
    <submittedName>
        <fullName evidence="2">Predicted protein</fullName>
    </submittedName>
</protein>
<evidence type="ECO:0000313" key="2">
    <source>
        <dbReference type="EMBL" id="EFC37839.1"/>
    </source>
</evidence>
<sequence>MNNHQTGTSSLSDEDFLLISKLLTGEVSIRNIPTEKFTNKNFILAISSSNNDFFRYATREMLSDRNFVLKAVANTLGNALQFIPDELLNDREFILQAVGVRGGSLRYLSKLEYFDDRDQVSPPRVIYDEDREIVKVAVLENAYSLQYASNSMRRNRELMIELIRETTDPRSLVEVSDAKMLDDEEFMGIAVERDGSILEFASPRIKSVKSIVKKAMSNYVYVFEDASEELRSDRELVMHALELGGGNLYEHFGEELKKDKNIILNVLSTNEDVFEHLDPEMRNDKDIVMCAVERDGNLLEHASDALRGDKQVVLRAVTTSAEALEYASDDLRSDLEVVQQAVSTNGCAIEYVLDESLKNRELLLKTISTYPQAIDGTEFSSDRDFILQCIRDQPIIMEYVDESLQTDKEFIKEIIKQSKGAAIEHLTEEMKSDQEIVMLSMEEYPAALQYASEEIKNNRDIVLKAVTVDGAVLDYCSEALKKDREVVMAAVGNNGQALSYASEVFRNDKEIALLACKTYGFAFLMVGESLRHDQDILEQAMETDPSTVVFIRKD</sequence>
<feature type="domain" description="DUF4116" evidence="1">
    <location>
        <begin position="508"/>
        <end position="551"/>
    </location>
</feature>
<dbReference type="VEuPathDB" id="AmoebaDB:NAEGRDRAFT_53487"/>
<dbReference type="GeneID" id="8857715"/>
<name>D2VZF9_NAEGR</name>
<feature type="domain" description="DUF4116" evidence="1">
    <location>
        <begin position="130"/>
        <end position="176"/>
    </location>
</feature>
<proteinExistence type="predicted"/>
<feature type="domain" description="DUF4116" evidence="1">
    <location>
        <begin position="309"/>
        <end position="355"/>
    </location>
</feature>
<feature type="domain" description="DUF4116" evidence="1">
    <location>
        <begin position="259"/>
        <end position="307"/>
    </location>
</feature>
<reference evidence="2 3" key="1">
    <citation type="journal article" date="2010" name="Cell">
        <title>The genome of Naegleria gruberi illuminates early eukaryotic versatility.</title>
        <authorList>
            <person name="Fritz-Laylin L.K."/>
            <person name="Prochnik S.E."/>
            <person name="Ginger M.L."/>
            <person name="Dacks J.B."/>
            <person name="Carpenter M.L."/>
            <person name="Field M.C."/>
            <person name="Kuo A."/>
            <person name="Paredez A."/>
            <person name="Chapman J."/>
            <person name="Pham J."/>
            <person name="Shu S."/>
            <person name="Neupane R."/>
            <person name="Cipriano M."/>
            <person name="Mancuso J."/>
            <person name="Tu H."/>
            <person name="Salamov A."/>
            <person name="Lindquist E."/>
            <person name="Shapiro H."/>
            <person name="Lucas S."/>
            <person name="Grigoriev I.V."/>
            <person name="Cande W.Z."/>
            <person name="Fulton C."/>
            <person name="Rokhsar D.S."/>
            <person name="Dawson S.C."/>
        </authorList>
    </citation>
    <scope>NUCLEOTIDE SEQUENCE [LARGE SCALE GENOMIC DNA]</scope>
    <source>
        <strain evidence="2 3">NEG-M</strain>
    </source>
</reference>
<keyword evidence="3" id="KW-1185">Reference proteome</keyword>
<dbReference type="EMBL" id="GG738914">
    <property type="protein sequence ID" value="EFC37839.1"/>
    <property type="molecule type" value="Genomic_DNA"/>
</dbReference>
<feature type="domain" description="DUF4116" evidence="1">
    <location>
        <begin position="183"/>
        <end position="231"/>
    </location>
</feature>
<feature type="domain" description="DUF4116" evidence="1">
    <location>
        <begin position="458"/>
        <end position="506"/>
    </location>
</feature>